<dbReference type="OrthoDB" id="7566033at2"/>
<feature type="region of interest" description="Disordered" evidence="1">
    <location>
        <begin position="145"/>
        <end position="176"/>
    </location>
</feature>
<dbReference type="STRING" id="1352936.M878_21575"/>
<dbReference type="EMBL" id="AWQX01000187">
    <property type="protein sequence ID" value="EST28980.1"/>
    <property type="molecule type" value="Genomic_DNA"/>
</dbReference>
<comment type="caution">
    <text evidence="2">The sequence shown here is derived from an EMBL/GenBank/DDBJ whole genome shotgun (WGS) entry which is preliminary data.</text>
</comment>
<keyword evidence="3" id="KW-1185">Reference proteome</keyword>
<sequence length="176" mass="20052">MSQVHRGRHTAHIEGDFVVFLIGMHVNRPWRIHKWWPVFRSMFGMIKDLREHPEKGALCSYFALISGVGPAVVQYWRSFEHLEAFARNTDDPHLPSWRRYNQRVLKSGDVGIWHETYLVKDGQYETVYANMGRIGLARAGELKPVQAKGHTAGRRLGRTAEDDFPDGTRPGGGSPS</sequence>
<dbReference type="PATRIC" id="fig|1352936.5.peg.4518"/>
<evidence type="ECO:0000313" key="2">
    <source>
        <dbReference type="EMBL" id="EST28980.1"/>
    </source>
</evidence>
<evidence type="ECO:0000313" key="3">
    <source>
        <dbReference type="Proteomes" id="UP000017984"/>
    </source>
</evidence>
<dbReference type="HOGENOM" id="CLU_109716_0_0_11"/>
<dbReference type="InterPro" id="IPR025444">
    <property type="entry name" value="Monooxy_af470"/>
</dbReference>
<dbReference type="Proteomes" id="UP000017984">
    <property type="component" value="Chromosome"/>
</dbReference>
<protein>
    <submittedName>
        <fullName evidence="2">Uncharacterized protein</fullName>
    </submittedName>
</protein>
<accession>V6K9Y2</accession>
<dbReference type="RefSeq" id="WP_023548514.1">
    <property type="nucleotide sequence ID" value="NZ_CM002285.1"/>
</dbReference>
<name>V6K9Y2_STRRC</name>
<gene>
    <name evidence="2" type="ORF">M878_21575</name>
</gene>
<reference evidence="2 3" key="1">
    <citation type="journal article" date="2014" name="Genome Announc.">
        <title>Draft Genome Sequence of Streptomyces roseochromogenes subsp. oscitans DS 12.976, Producer of the Aminocoumarin Antibiotic Clorobiocin.</title>
        <authorList>
            <person name="Ruckert C."/>
            <person name="Kalinowski J."/>
            <person name="Heide L."/>
            <person name="Apel A.K."/>
        </authorList>
    </citation>
    <scope>NUCLEOTIDE SEQUENCE [LARGE SCALE GENOMIC DNA]</scope>
    <source>
        <strain evidence="2 3">DS 12.976</strain>
    </source>
</reference>
<proteinExistence type="predicted"/>
<dbReference type="AlphaFoldDB" id="V6K9Y2"/>
<organism evidence="2 3">
    <name type="scientific">Streptomyces roseochromogenus subsp. oscitans DS 12.976</name>
    <dbReference type="NCBI Taxonomy" id="1352936"/>
    <lineage>
        <taxon>Bacteria</taxon>
        <taxon>Bacillati</taxon>
        <taxon>Actinomycetota</taxon>
        <taxon>Actinomycetes</taxon>
        <taxon>Kitasatosporales</taxon>
        <taxon>Streptomycetaceae</taxon>
        <taxon>Streptomyces</taxon>
    </lineage>
</organism>
<dbReference type="Pfam" id="PF13826">
    <property type="entry name" value="Monooxy_af470-like"/>
    <property type="match status" value="1"/>
</dbReference>
<evidence type="ECO:0000256" key="1">
    <source>
        <dbReference type="SAM" id="MobiDB-lite"/>
    </source>
</evidence>